<dbReference type="EMBL" id="BPLR01010682">
    <property type="protein sequence ID" value="GIY40961.1"/>
    <property type="molecule type" value="Genomic_DNA"/>
</dbReference>
<proteinExistence type="predicted"/>
<organism evidence="1 2">
    <name type="scientific">Caerostris extrusa</name>
    <name type="common">Bark spider</name>
    <name type="synonym">Caerostris bankana</name>
    <dbReference type="NCBI Taxonomy" id="172846"/>
    <lineage>
        <taxon>Eukaryota</taxon>
        <taxon>Metazoa</taxon>
        <taxon>Ecdysozoa</taxon>
        <taxon>Arthropoda</taxon>
        <taxon>Chelicerata</taxon>
        <taxon>Arachnida</taxon>
        <taxon>Araneae</taxon>
        <taxon>Araneomorphae</taxon>
        <taxon>Entelegynae</taxon>
        <taxon>Araneoidea</taxon>
        <taxon>Araneidae</taxon>
        <taxon>Caerostris</taxon>
    </lineage>
</organism>
<reference evidence="1 2" key="1">
    <citation type="submission" date="2021-06" db="EMBL/GenBank/DDBJ databases">
        <title>Caerostris extrusa draft genome.</title>
        <authorList>
            <person name="Kono N."/>
            <person name="Arakawa K."/>
        </authorList>
    </citation>
    <scope>NUCLEOTIDE SEQUENCE [LARGE SCALE GENOMIC DNA]</scope>
</reference>
<sequence length="127" mass="14432">MATAGPLLPWRLPMKRHQGATSRGTHQRWSRDADRDRLTNCGKHAAPAFCTRDSVVNSRVIELLLSWKVDAQISKTTWKTVHCILPSMSAWAMAQFHLVRATHSMRICPVRHVHAVAISRMVRELLT</sequence>
<accession>A0AAV4T6M4</accession>
<comment type="caution">
    <text evidence="1">The sequence shown here is derived from an EMBL/GenBank/DDBJ whole genome shotgun (WGS) entry which is preliminary data.</text>
</comment>
<evidence type="ECO:0000313" key="2">
    <source>
        <dbReference type="Proteomes" id="UP001054945"/>
    </source>
</evidence>
<evidence type="ECO:0000313" key="1">
    <source>
        <dbReference type="EMBL" id="GIY40961.1"/>
    </source>
</evidence>
<gene>
    <name evidence="1" type="ORF">CEXT_719261</name>
</gene>
<dbReference type="AlphaFoldDB" id="A0AAV4T6M4"/>
<keyword evidence="2" id="KW-1185">Reference proteome</keyword>
<name>A0AAV4T6M4_CAEEX</name>
<dbReference type="Proteomes" id="UP001054945">
    <property type="component" value="Unassembled WGS sequence"/>
</dbReference>
<protein>
    <submittedName>
        <fullName evidence="1">Uncharacterized protein</fullName>
    </submittedName>
</protein>